<organism evidence="2 3">
    <name type="scientific">Fusarium venenatum</name>
    <dbReference type="NCBI Taxonomy" id="56646"/>
    <lineage>
        <taxon>Eukaryota</taxon>
        <taxon>Fungi</taxon>
        <taxon>Dikarya</taxon>
        <taxon>Ascomycota</taxon>
        <taxon>Pezizomycotina</taxon>
        <taxon>Sordariomycetes</taxon>
        <taxon>Hypocreomycetidae</taxon>
        <taxon>Hypocreales</taxon>
        <taxon>Nectriaceae</taxon>
        <taxon>Fusarium</taxon>
    </lineage>
</organism>
<dbReference type="Proteomes" id="UP000245910">
    <property type="component" value="Chromosome I"/>
</dbReference>
<accession>A0A2L2TQN0</accession>
<proteinExistence type="predicted"/>
<keyword evidence="3" id="KW-1185">Reference proteome</keyword>
<dbReference type="AlphaFoldDB" id="A0A2L2TQN0"/>
<dbReference type="EMBL" id="LN649229">
    <property type="protein sequence ID" value="CEI67327.1"/>
    <property type="molecule type" value="Genomic_DNA"/>
</dbReference>
<feature type="compositionally biased region" description="Basic and acidic residues" evidence="1">
    <location>
        <begin position="67"/>
        <end position="86"/>
    </location>
</feature>
<name>A0A2L2TQN0_9HYPO</name>
<evidence type="ECO:0000313" key="2">
    <source>
        <dbReference type="EMBL" id="CEI67327.1"/>
    </source>
</evidence>
<protein>
    <submittedName>
        <fullName evidence="2">Uncharacterized protein</fullName>
    </submittedName>
</protein>
<sequence length="103" mass="11539">MVLQGITGRCAFQNLKWDLIFVPSQISDCRALAFFLWCESGQAGGRARANACGEMKRGRGGIILERSFADARRGGATEATQEREEDGREEEEEERDERRKGAK</sequence>
<feature type="region of interest" description="Disordered" evidence="1">
    <location>
        <begin position="67"/>
        <end position="103"/>
    </location>
</feature>
<evidence type="ECO:0000256" key="1">
    <source>
        <dbReference type="SAM" id="MobiDB-lite"/>
    </source>
</evidence>
<reference evidence="3" key="1">
    <citation type="submission" date="2014-10" db="EMBL/GenBank/DDBJ databases">
        <authorList>
            <person name="King R."/>
        </authorList>
    </citation>
    <scope>NUCLEOTIDE SEQUENCE [LARGE SCALE GENOMIC DNA]</scope>
    <source>
        <strain evidence="3">A3/5</strain>
    </source>
</reference>
<evidence type="ECO:0000313" key="3">
    <source>
        <dbReference type="Proteomes" id="UP000245910"/>
    </source>
</evidence>